<protein>
    <recommendedName>
        <fullName evidence="12">Manganese transport regulator</fullName>
    </recommendedName>
</protein>
<organism evidence="14">
    <name type="scientific">Anaerolinea thermolimosa</name>
    <dbReference type="NCBI Taxonomy" id="229919"/>
    <lineage>
        <taxon>Bacteria</taxon>
        <taxon>Bacillati</taxon>
        <taxon>Chloroflexota</taxon>
        <taxon>Anaerolineae</taxon>
        <taxon>Anaerolineales</taxon>
        <taxon>Anaerolineaceae</taxon>
        <taxon>Anaerolinea</taxon>
    </lineage>
</organism>
<evidence type="ECO:0000256" key="6">
    <source>
        <dbReference type="ARBA" id="ARBA00023004"/>
    </source>
</evidence>
<dbReference type="GO" id="GO:0046983">
    <property type="term" value="F:protein dimerization activity"/>
    <property type="evidence" value="ECO:0007669"/>
    <property type="project" value="InterPro"/>
</dbReference>
<evidence type="ECO:0000256" key="4">
    <source>
        <dbReference type="ARBA" id="ARBA00022490"/>
    </source>
</evidence>
<dbReference type="FunFam" id="1.10.60.10:FF:000004">
    <property type="entry name" value="DtxR family transcriptional regulator"/>
    <property type="match status" value="1"/>
</dbReference>
<evidence type="ECO:0000256" key="7">
    <source>
        <dbReference type="ARBA" id="ARBA00023015"/>
    </source>
</evidence>
<dbReference type="GO" id="GO:0003700">
    <property type="term" value="F:DNA-binding transcription factor activity"/>
    <property type="evidence" value="ECO:0007669"/>
    <property type="project" value="InterPro"/>
</dbReference>
<dbReference type="InterPro" id="IPR050536">
    <property type="entry name" value="DtxR_MntR_Metal-Reg"/>
</dbReference>
<dbReference type="Pfam" id="PF01325">
    <property type="entry name" value="Fe_dep_repress"/>
    <property type="match status" value="1"/>
</dbReference>
<gene>
    <name evidence="14" type="ORF">ENT37_13870</name>
</gene>
<dbReference type="PANTHER" id="PTHR33238">
    <property type="entry name" value="IRON (METAL) DEPENDENT REPRESSOR, DTXR FAMILY"/>
    <property type="match status" value="1"/>
</dbReference>
<dbReference type="SUPFAM" id="SSF47979">
    <property type="entry name" value="Iron-dependent repressor protein, dimerization domain"/>
    <property type="match status" value="1"/>
</dbReference>
<evidence type="ECO:0000256" key="2">
    <source>
        <dbReference type="ARBA" id="ARBA00007871"/>
    </source>
</evidence>
<dbReference type="InterPro" id="IPR038157">
    <property type="entry name" value="FeoA_core_dom"/>
</dbReference>
<evidence type="ECO:0000256" key="1">
    <source>
        <dbReference type="ARBA" id="ARBA00004496"/>
    </source>
</evidence>
<dbReference type="InterPro" id="IPR022687">
    <property type="entry name" value="HTH_DTXR"/>
</dbReference>
<dbReference type="Gene3D" id="1.10.10.10">
    <property type="entry name" value="Winged helix-like DNA-binding domain superfamily/Winged helix DNA-binding domain"/>
    <property type="match status" value="1"/>
</dbReference>
<evidence type="ECO:0000256" key="10">
    <source>
        <dbReference type="ARBA" id="ARBA00023163"/>
    </source>
</evidence>
<dbReference type="PROSITE" id="PS50944">
    <property type="entry name" value="HTH_DTXR"/>
    <property type="match status" value="1"/>
</dbReference>
<evidence type="ECO:0000256" key="5">
    <source>
        <dbReference type="ARBA" id="ARBA00022491"/>
    </source>
</evidence>
<evidence type="ECO:0000256" key="8">
    <source>
        <dbReference type="ARBA" id="ARBA00023125"/>
    </source>
</evidence>
<dbReference type="InterPro" id="IPR036421">
    <property type="entry name" value="Fe_dep_repressor_sf"/>
</dbReference>
<keyword evidence="10" id="KW-0804">Transcription</keyword>
<dbReference type="InterPro" id="IPR007167">
    <property type="entry name" value="Fe-transptr_FeoA-like"/>
</dbReference>
<evidence type="ECO:0000256" key="9">
    <source>
        <dbReference type="ARBA" id="ARBA00023159"/>
    </source>
</evidence>
<dbReference type="InterPro" id="IPR001367">
    <property type="entry name" value="Fe_dep_repressor"/>
</dbReference>
<dbReference type="EMBL" id="DSYK01000692">
    <property type="protein sequence ID" value="HGS22937.1"/>
    <property type="molecule type" value="Genomic_DNA"/>
</dbReference>
<dbReference type="InterPro" id="IPR036390">
    <property type="entry name" value="WH_DNA-bd_sf"/>
</dbReference>
<dbReference type="InterPro" id="IPR008988">
    <property type="entry name" value="Transcriptional_repressor_C"/>
</dbReference>
<keyword evidence="6" id="KW-0408">Iron</keyword>
<evidence type="ECO:0000259" key="13">
    <source>
        <dbReference type="PROSITE" id="PS50944"/>
    </source>
</evidence>
<accession>A0A7C4KKT4</accession>
<dbReference type="InterPro" id="IPR022689">
    <property type="entry name" value="Iron_dep_repressor"/>
</dbReference>
<dbReference type="Pfam" id="PF02742">
    <property type="entry name" value="Fe_dep_repr_C"/>
    <property type="match status" value="1"/>
</dbReference>
<comment type="subcellular location">
    <subcellularLocation>
        <location evidence="1">Cytoplasm</location>
    </subcellularLocation>
</comment>
<dbReference type="SMART" id="SM00899">
    <property type="entry name" value="FeoA"/>
    <property type="match status" value="1"/>
</dbReference>
<comment type="similarity">
    <text evidence="2">Belongs to the DtxR/MntR family.</text>
</comment>
<keyword evidence="8" id="KW-0238">DNA-binding</keyword>
<dbReference type="InterPro" id="IPR036388">
    <property type="entry name" value="WH-like_DNA-bd_sf"/>
</dbReference>
<keyword evidence="7" id="KW-0805">Transcription regulation</keyword>
<proteinExistence type="inferred from homology"/>
<dbReference type="SUPFAM" id="SSF46785">
    <property type="entry name" value="Winged helix' DNA-binding domain"/>
    <property type="match status" value="1"/>
</dbReference>
<dbReference type="Pfam" id="PF04023">
    <property type="entry name" value="FeoA"/>
    <property type="match status" value="1"/>
</dbReference>
<dbReference type="Gene3D" id="2.30.30.90">
    <property type="match status" value="1"/>
</dbReference>
<comment type="caution">
    <text evidence="14">The sequence shown here is derived from an EMBL/GenBank/DDBJ whole genome shotgun (WGS) entry which is preliminary data.</text>
</comment>
<keyword evidence="5" id="KW-0678">Repressor</keyword>
<dbReference type="Gene3D" id="1.10.60.10">
    <property type="entry name" value="Iron dependent repressor, metal binding and dimerisation domain"/>
    <property type="match status" value="1"/>
</dbReference>
<keyword evidence="9" id="KW-0010">Activator</keyword>
<dbReference type="SUPFAM" id="SSF50037">
    <property type="entry name" value="C-terminal domain of transcriptional repressors"/>
    <property type="match status" value="1"/>
</dbReference>
<evidence type="ECO:0000256" key="11">
    <source>
        <dbReference type="ARBA" id="ARBA00023211"/>
    </source>
</evidence>
<keyword evidence="11" id="KW-0464">Manganese</keyword>
<comment type="subunit">
    <text evidence="3">Homodimer.</text>
</comment>
<dbReference type="SMART" id="SM00529">
    <property type="entry name" value="HTH_DTXR"/>
    <property type="match status" value="1"/>
</dbReference>
<evidence type="ECO:0000256" key="12">
    <source>
        <dbReference type="ARBA" id="ARBA00032593"/>
    </source>
</evidence>
<keyword evidence="4" id="KW-0963">Cytoplasm</keyword>
<reference evidence="14" key="1">
    <citation type="journal article" date="2020" name="mSystems">
        <title>Genome- and Community-Level Interaction Insights into Carbon Utilization and Element Cycling Functions of Hydrothermarchaeota in Hydrothermal Sediment.</title>
        <authorList>
            <person name="Zhou Z."/>
            <person name="Liu Y."/>
            <person name="Xu W."/>
            <person name="Pan J."/>
            <person name="Luo Z.H."/>
            <person name="Li M."/>
        </authorList>
    </citation>
    <scope>NUCLEOTIDE SEQUENCE [LARGE SCALE GENOMIC DNA]</scope>
    <source>
        <strain evidence="14">SpSt-573</strain>
    </source>
</reference>
<feature type="domain" description="HTH dtxR-type" evidence="13">
    <location>
        <begin position="1"/>
        <end position="69"/>
    </location>
</feature>
<dbReference type="AlphaFoldDB" id="A0A7C4KKT4"/>
<dbReference type="GO" id="GO:0003677">
    <property type="term" value="F:DNA binding"/>
    <property type="evidence" value="ECO:0007669"/>
    <property type="project" value="UniProtKB-KW"/>
</dbReference>
<name>A0A7C4KKT4_9CHLR</name>
<dbReference type="PANTHER" id="PTHR33238:SF11">
    <property type="entry name" value="TRANSCRIPTIONAL REGULATOR MNTR"/>
    <property type="match status" value="1"/>
</dbReference>
<evidence type="ECO:0000256" key="3">
    <source>
        <dbReference type="ARBA" id="ARBA00011738"/>
    </source>
</evidence>
<dbReference type="GO" id="GO:0046914">
    <property type="term" value="F:transition metal ion binding"/>
    <property type="evidence" value="ECO:0007669"/>
    <property type="project" value="InterPro"/>
</dbReference>
<evidence type="ECO:0000313" key="14">
    <source>
        <dbReference type="EMBL" id="HGS22937.1"/>
    </source>
</evidence>
<sequence>MTNEPLTQAVEDYLKAIYDLTESHSRVTTRQLAERMGVAPASVTGMLQRLAAGDPPLVEYQKHRGAALTPAGRRAALEVIRHHRLLETYLQHVLGYSWDEVHAEADRLEHVISEELEERIARALGDPQTDPHGEPIPTRDLTMAQTYRVRLEELHPGQEATVQRVGDTSQEMLRYLGEIGLVPGARVRVLKRHPIDGNLSLKIGSQEITLGPRITGTIFVRVNPSYLQTSK</sequence>
<dbReference type="GO" id="GO:0005737">
    <property type="term" value="C:cytoplasm"/>
    <property type="evidence" value="ECO:0007669"/>
    <property type="project" value="UniProtKB-SubCell"/>
</dbReference>